<dbReference type="Gene3D" id="3.20.20.80">
    <property type="entry name" value="Glycosidases"/>
    <property type="match status" value="1"/>
</dbReference>
<evidence type="ECO:0000256" key="8">
    <source>
        <dbReference type="PIRSR" id="PIRSR001021-2"/>
    </source>
</evidence>
<sequence>MVMNGTMMQYFEWYIDADGKHWQRLKEDAAHLHDIGITAVWIPPVFKGVTHNDEGYGIYDLYDLGEFDQKGGIRTKYGTKQELLDAIEELHKYGIQVYADVVLNHKGGADETERFMAVEVAEDDRNKEISEPYEIEGWTKFTFPGRQGKYSDFIWNYHHFSGIDYDQINDKKSIFRIAEDGKSWADDSAVANEFGNYDYLMFADIDYDNADVVNEVKNWASWFIKETGVDGFRLDAVKHIHADFINDLVCGIREEFGEDFFVVAEYWDQKYGNLKEYLNTLDEDISLFDVSLHYKLSNASKEGNAYDLRPLFDETLMQKRPTSAVTFVDNHDSQPSQALESYVEPWFKPLAYSIILLRKYGYPTVFYGDYYGLKGENPIDGQSEILDKLICVRKNYAYGEQVDYIDHANCIGWTRSGDEDHPDGLAVVLSNSEEGFKEMSFGEERAGEVFYDYLGHRQDEVTLDENGVGIFPVNAGSVSAWVKKVNE</sequence>
<dbReference type="SMART" id="SM00642">
    <property type="entry name" value="Aamy"/>
    <property type="match status" value="1"/>
</dbReference>
<dbReference type="NCBIfam" id="NF006968">
    <property type="entry name" value="PRK09441.1-1"/>
    <property type="match status" value="1"/>
</dbReference>
<dbReference type="Proteomes" id="UP000199136">
    <property type="component" value="Unassembled WGS sequence"/>
</dbReference>
<proteinExistence type="inferred from homology"/>
<keyword evidence="4" id="KW-0378">Hydrolase</keyword>
<dbReference type="OrthoDB" id="9805159at2"/>
<evidence type="ECO:0000313" key="11">
    <source>
        <dbReference type="EMBL" id="SFQ29860.1"/>
    </source>
</evidence>
<feature type="active site" description="Proton donor" evidence="7">
    <location>
        <position position="265"/>
    </location>
</feature>
<keyword evidence="6" id="KW-0326">Glycosidase</keyword>
<accession>A0A1I5XD16</accession>
<gene>
    <name evidence="11" type="ORF">SAMN04488506_1365</name>
</gene>
<dbReference type="PANTHER" id="PTHR43447">
    <property type="entry name" value="ALPHA-AMYLASE"/>
    <property type="match status" value="1"/>
</dbReference>
<feature type="binding site" evidence="8">
    <location>
        <position position="239"/>
    </location>
    <ligand>
        <name>Ca(2+)</name>
        <dbReference type="ChEBI" id="CHEBI:29108"/>
        <label>1</label>
    </ligand>
</feature>
<dbReference type="InterPro" id="IPR013780">
    <property type="entry name" value="Glyco_hydro_b"/>
</dbReference>
<dbReference type="Gene3D" id="2.40.30.140">
    <property type="match status" value="1"/>
</dbReference>
<dbReference type="PIRSF" id="PIRSF001021">
    <property type="entry name" value="Alph-amls_thrmst"/>
    <property type="match status" value="1"/>
</dbReference>
<dbReference type="SUPFAM" id="SSF51445">
    <property type="entry name" value="(Trans)glycosidases"/>
    <property type="match status" value="1"/>
</dbReference>
<comment type="cofactor">
    <cofactor evidence="1">
        <name>Ca(2+)</name>
        <dbReference type="ChEBI" id="CHEBI:29108"/>
    </cofactor>
</comment>
<evidence type="ECO:0000256" key="1">
    <source>
        <dbReference type="ARBA" id="ARBA00001913"/>
    </source>
</evidence>
<evidence type="ECO:0000256" key="7">
    <source>
        <dbReference type="PIRSR" id="PIRSR001021-1"/>
    </source>
</evidence>
<dbReference type="STRING" id="82801.SAMN04488506_1365"/>
<dbReference type="SUPFAM" id="SSF51011">
    <property type="entry name" value="Glycosyl hydrolase domain"/>
    <property type="match status" value="1"/>
</dbReference>
<dbReference type="InterPro" id="IPR015237">
    <property type="entry name" value="Alpha-amylase_C_pro"/>
</dbReference>
<protein>
    <submittedName>
        <fullName evidence="11">Alpha-amylase</fullName>
    </submittedName>
</protein>
<reference evidence="11 12" key="1">
    <citation type="submission" date="2016-10" db="EMBL/GenBank/DDBJ databases">
        <authorList>
            <person name="de Groot N.N."/>
        </authorList>
    </citation>
    <scope>NUCLEOTIDE SEQUENCE [LARGE SCALE GENOMIC DNA]</scope>
    <source>
        <strain evidence="11 12">DSM 20581</strain>
    </source>
</reference>
<dbReference type="CDD" id="cd11318">
    <property type="entry name" value="AmyAc_bac_fung_AmyA"/>
    <property type="match status" value="1"/>
</dbReference>
<dbReference type="AlphaFoldDB" id="A0A1I5XD16"/>
<evidence type="ECO:0000256" key="4">
    <source>
        <dbReference type="ARBA" id="ARBA00022801"/>
    </source>
</evidence>
<dbReference type="GO" id="GO:0004556">
    <property type="term" value="F:alpha-amylase activity"/>
    <property type="evidence" value="ECO:0007669"/>
    <property type="project" value="InterPro"/>
</dbReference>
<dbReference type="InterPro" id="IPR006046">
    <property type="entry name" value="Alpha_amylase"/>
</dbReference>
<dbReference type="PRINTS" id="PR00110">
    <property type="entry name" value="ALPHAAMYLASE"/>
</dbReference>
<organism evidence="11 12">
    <name type="scientific">Desemzia incerta</name>
    <dbReference type="NCBI Taxonomy" id="82801"/>
    <lineage>
        <taxon>Bacteria</taxon>
        <taxon>Bacillati</taxon>
        <taxon>Bacillota</taxon>
        <taxon>Bacilli</taxon>
        <taxon>Lactobacillales</taxon>
        <taxon>Carnobacteriaceae</taxon>
        <taxon>Desemzia</taxon>
    </lineage>
</organism>
<evidence type="ECO:0000256" key="2">
    <source>
        <dbReference type="ARBA" id="ARBA00008061"/>
    </source>
</evidence>
<keyword evidence="12" id="KW-1185">Reference proteome</keyword>
<dbReference type="InterPro" id="IPR017853">
    <property type="entry name" value="GH"/>
</dbReference>
<dbReference type="Gene3D" id="2.60.40.1180">
    <property type="entry name" value="Golgi alpha-mannosidase II"/>
    <property type="match status" value="1"/>
</dbReference>
<feature type="binding site" evidence="8">
    <location>
        <position position="206"/>
    </location>
    <ligand>
        <name>Ca(2+)</name>
        <dbReference type="ChEBI" id="CHEBI:29108"/>
        <label>2</label>
    </ligand>
</feature>
<feature type="binding site" evidence="8">
    <location>
        <position position="198"/>
    </location>
    <ligand>
        <name>Ca(2+)</name>
        <dbReference type="ChEBI" id="CHEBI:29108"/>
        <label>1</label>
    </ligand>
</feature>
<dbReference type="Pfam" id="PF00128">
    <property type="entry name" value="Alpha-amylase"/>
    <property type="match status" value="1"/>
</dbReference>
<evidence type="ECO:0000313" key="12">
    <source>
        <dbReference type="Proteomes" id="UP000199136"/>
    </source>
</evidence>
<dbReference type="GO" id="GO:0005975">
    <property type="term" value="P:carbohydrate metabolic process"/>
    <property type="evidence" value="ECO:0007669"/>
    <property type="project" value="InterPro"/>
</dbReference>
<dbReference type="NCBIfam" id="NF006969">
    <property type="entry name" value="PRK09441.1-2"/>
    <property type="match status" value="1"/>
</dbReference>
<comment type="similarity">
    <text evidence="2 9">Belongs to the glycosyl hydrolase 13 family.</text>
</comment>
<dbReference type="RefSeq" id="WP_092480413.1">
    <property type="nucleotide sequence ID" value="NZ_FOXW01000004.1"/>
</dbReference>
<dbReference type="InterPro" id="IPR013776">
    <property type="entry name" value="A-amylase_thermo"/>
</dbReference>
<dbReference type="GO" id="GO:0005509">
    <property type="term" value="F:calcium ion binding"/>
    <property type="evidence" value="ECO:0007669"/>
    <property type="project" value="InterPro"/>
</dbReference>
<feature type="active site" description="Nucleophile" evidence="7">
    <location>
        <position position="235"/>
    </location>
</feature>
<dbReference type="EMBL" id="FOXW01000004">
    <property type="protein sequence ID" value="SFQ29860.1"/>
    <property type="molecule type" value="Genomic_DNA"/>
</dbReference>
<keyword evidence="8" id="KW-0106">Calcium</keyword>
<dbReference type="Pfam" id="PF09154">
    <property type="entry name" value="Alpha-amy_C_pro"/>
    <property type="match status" value="1"/>
</dbReference>
<keyword evidence="5" id="KW-0119">Carbohydrate metabolism</keyword>
<evidence type="ECO:0000256" key="3">
    <source>
        <dbReference type="ARBA" id="ARBA00022723"/>
    </source>
</evidence>
<feature type="binding site" evidence="8">
    <location>
        <position position="104"/>
    </location>
    <ligand>
        <name>Ca(2+)</name>
        <dbReference type="ChEBI" id="CHEBI:29108"/>
        <label>1</label>
    </ligand>
</feature>
<evidence type="ECO:0000256" key="9">
    <source>
        <dbReference type="RuleBase" id="RU003615"/>
    </source>
</evidence>
<name>A0A1I5XD16_9LACT</name>
<dbReference type="InterPro" id="IPR006047">
    <property type="entry name" value="GH13_cat_dom"/>
</dbReference>
<feature type="binding site" evidence="8">
    <location>
        <position position="204"/>
    </location>
    <ligand>
        <name>Ca(2+)</name>
        <dbReference type="ChEBI" id="CHEBI:29108"/>
        <label>1</label>
    </ligand>
</feature>
<evidence type="ECO:0000259" key="10">
    <source>
        <dbReference type="SMART" id="SM00642"/>
    </source>
</evidence>
<keyword evidence="3 8" id="KW-0479">Metal-binding</keyword>
<evidence type="ECO:0000256" key="6">
    <source>
        <dbReference type="ARBA" id="ARBA00023295"/>
    </source>
</evidence>
<feature type="domain" description="Glycosyl hydrolase family 13 catalytic" evidence="10">
    <location>
        <begin position="5"/>
        <end position="393"/>
    </location>
</feature>
<evidence type="ECO:0000256" key="5">
    <source>
        <dbReference type="ARBA" id="ARBA00023277"/>
    </source>
</evidence>